<evidence type="ECO:0000313" key="17">
    <source>
        <dbReference type="EMBL" id="GKV43215.1"/>
    </source>
</evidence>
<evidence type="ECO:0000256" key="7">
    <source>
        <dbReference type="ARBA" id="ARBA00023125"/>
    </source>
</evidence>
<feature type="compositionally biased region" description="Acidic residues" evidence="14">
    <location>
        <begin position="656"/>
        <end position="671"/>
    </location>
</feature>
<sequence>MGLSSSQPNSQDDSHFSSEQITSEKTHDIVTERTHSESSEQKNQLSTAVVQNEPGETCTMVSDSVTNEKLKLFSEDVVKISFPEHVERSMEDVSELNWTNNNACTQQTMSGKIDVYGSEFQQDEASEQNIKLDSQIVQNKPGEESGALLSGCGNENLQQFSENFSKGATSEHLKPSTENASESGSRNLCKELGRELSEQNHQLDPEIIQDENRETSFALSYCTFNQTLQPVLEDTDKKICYKHSCQNLEDAQSLIDKIEFEPNLCHELVHTELVEGGTTVSRYRATVPLGQLPQVANKSAVHVESSLEAATNNPTIEPLLSLPEYKAKDSSPEMSEIPPKYSVNHSAQLTDGKNSKTRKNNRMLRNSDRVLRSRSHEKSKAAEVSNNVADASSNGETKRRRKRKKRSKRNVSDEYSRIRTHLRYLLNRINYEQSLITAYSTEGWKGLSLEKLKPEKELQRATSEILRRKLKIRDLFQHLDSLCAEGRLPESLFDSEGEIDSEDIFCAKCGSKDLSAGNDIILCDGACDRGFHQYCLDPPLLNEDIPPDDEGWLCPGCDCKVDCIDLLNDSQGTSLSINNSWEKVFPEAAATGHTQNHNFGLPSDDSDDNDYNPDNQETDEKDSGNESSSNESDFTSASEELEVPLNEEQCLGLPSDDSEDDDFDPDAPDNDETVKQESSSSDFTSDSEDLATTLEENRSYNKDEDLTSVIPSKDSKEQSSRIGRKKESMNNDRLSILESAPGQDGSAPVNEKRSIERLDYKKLYDETYGNFPSGSSDDEDWSDASAPRKKKKSIGRAISASRSGDDFVSNNADISDLEETEHKPRRTHHQKANSENTSDSPAKLHGGPSRSGSSGKGTGSSAHKRLGEAVKQKLYESFKVNQYPDRATKESLAADLGITAMQVSKWFANTRWFVNHPSSVDEAAATNGSGRDIRLTQTEKESSHPEQKTVTGGSSGSKTQNEETYGSVPSSSSNDEDWSDTSVPRKRKKNIGRAASVSRNGNDSASKNAEISDGTKQDLGESEPSPRRAPHQQSKTKDTTNTQAKLHGGPSRSDSSGKRSSAYRRLGETVKQKLYESFRIHQYPDRSTKESLAAELGITVKQVSKWFENSRWCFNHSSSARNGSERDIVLTQAEESPHPEQKTITGGSSCSKIQNEVSSGADAAMTEACSEDVRNGKPVTPKSNRKQLKTQGSRKRKRNSKVDN</sequence>
<feature type="compositionally biased region" description="Basic residues" evidence="14">
    <location>
        <begin position="1183"/>
        <end position="1204"/>
    </location>
</feature>
<dbReference type="InterPro" id="IPR009057">
    <property type="entry name" value="Homeodomain-like_sf"/>
</dbReference>
<feature type="compositionally biased region" description="Basic and acidic residues" evidence="14">
    <location>
        <begin position="750"/>
        <end position="765"/>
    </location>
</feature>
<feature type="domain" description="PHD-type" evidence="15">
    <location>
        <begin position="503"/>
        <end position="560"/>
    </location>
</feature>
<dbReference type="GO" id="GO:0003677">
    <property type="term" value="F:DNA binding"/>
    <property type="evidence" value="ECO:0007669"/>
    <property type="project" value="UniProtKB-UniRule"/>
</dbReference>
<dbReference type="CDD" id="cd15504">
    <property type="entry name" value="PHD_PRHA_like"/>
    <property type="match status" value="1"/>
</dbReference>
<keyword evidence="3" id="KW-0479">Metal-binding</keyword>
<feature type="compositionally biased region" description="Polar residues" evidence="14">
    <location>
        <begin position="343"/>
        <end position="352"/>
    </location>
</feature>
<feature type="region of interest" description="Disordered" evidence="14">
    <location>
        <begin position="321"/>
        <end position="414"/>
    </location>
</feature>
<evidence type="ECO:0000256" key="6">
    <source>
        <dbReference type="ARBA" id="ARBA00023015"/>
    </source>
</evidence>
<gene>
    <name evidence="17" type="ORF">SLEP1_g50532</name>
</gene>
<protein>
    <submittedName>
        <fullName evidence="17">Uncharacterized protein</fullName>
    </submittedName>
</protein>
<dbReference type="SMART" id="SM00249">
    <property type="entry name" value="PHD"/>
    <property type="match status" value="1"/>
</dbReference>
<keyword evidence="8 11" id="KW-0371">Homeobox</keyword>
<name>A0AAV5M143_9ROSI</name>
<dbReference type="GO" id="GO:0005634">
    <property type="term" value="C:nucleus"/>
    <property type="evidence" value="ECO:0007669"/>
    <property type="project" value="UniProtKB-SubCell"/>
</dbReference>
<feature type="region of interest" description="Disordered" evidence="14">
    <location>
        <begin position="1133"/>
        <end position="1204"/>
    </location>
</feature>
<evidence type="ECO:0000256" key="13">
    <source>
        <dbReference type="RuleBase" id="RU000682"/>
    </source>
</evidence>
<evidence type="ECO:0000256" key="8">
    <source>
        <dbReference type="ARBA" id="ARBA00023155"/>
    </source>
</evidence>
<dbReference type="InterPro" id="IPR019787">
    <property type="entry name" value="Znf_PHD-finger"/>
</dbReference>
<evidence type="ECO:0000256" key="9">
    <source>
        <dbReference type="ARBA" id="ARBA00023163"/>
    </source>
</evidence>
<dbReference type="InterPro" id="IPR001965">
    <property type="entry name" value="Znf_PHD"/>
</dbReference>
<dbReference type="InterPro" id="IPR019786">
    <property type="entry name" value="Zinc_finger_PHD-type_CS"/>
</dbReference>
<feature type="compositionally biased region" description="Basic and acidic residues" evidence="14">
    <location>
        <begin position="12"/>
        <end position="40"/>
    </location>
</feature>
<feature type="DNA-binding region" description="Homeobox" evidence="11">
    <location>
        <begin position="876"/>
        <end position="912"/>
    </location>
</feature>
<dbReference type="SUPFAM" id="SSF57903">
    <property type="entry name" value="FYVE/PHD zinc finger"/>
    <property type="match status" value="1"/>
</dbReference>
<feature type="compositionally biased region" description="Polar residues" evidence="14">
    <location>
        <begin position="384"/>
        <end position="395"/>
    </location>
</feature>
<comment type="similarity">
    <text evidence="2">Belongs to the PHD-associated homeobox family.</text>
</comment>
<evidence type="ECO:0000256" key="11">
    <source>
        <dbReference type="PROSITE-ProRule" id="PRU00108"/>
    </source>
</evidence>
<dbReference type="SUPFAM" id="SSF46689">
    <property type="entry name" value="Homeodomain-like"/>
    <property type="match status" value="2"/>
</dbReference>
<feature type="domain" description="Homeobox" evidence="16">
    <location>
        <begin position="1057"/>
        <end position="1111"/>
    </location>
</feature>
<reference evidence="17 18" key="1">
    <citation type="journal article" date="2021" name="Commun. Biol.">
        <title>The genome of Shorea leprosula (Dipterocarpaceae) highlights the ecological relevance of drought in aseasonal tropical rainforests.</title>
        <authorList>
            <person name="Ng K.K.S."/>
            <person name="Kobayashi M.J."/>
            <person name="Fawcett J.A."/>
            <person name="Hatakeyama M."/>
            <person name="Paape T."/>
            <person name="Ng C.H."/>
            <person name="Ang C.C."/>
            <person name="Tnah L.H."/>
            <person name="Lee C.T."/>
            <person name="Nishiyama T."/>
            <person name="Sese J."/>
            <person name="O'Brien M.J."/>
            <person name="Copetti D."/>
            <person name="Mohd Noor M.I."/>
            <person name="Ong R.C."/>
            <person name="Putra M."/>
            <person name="Sireger I.Z."/>
            <person name="Indrioko S."/>
            <person name="Kosugi Y."/>
            <person name="Izuno A."/>
            <person name="Isagi Y."/>
            <person name="Lee S.L."/>
            <person name="Shimizu K.K."/>
        </authorList>
    </citation>
    <scope>NUCLEOTIDE SEQUENCE [LARGE SCALE GENOMIC DNA]</scope>
    <source>
        <strain evidence="17">214</strain>
    </source>
</reference>
<dbReference type="CDD" id="cd00086">
    <property type="entry name" value="homeodomain"/>
    <property type="match status" value="2"/>
</dbReference>
<evidence type="ECO:0000256" key="2">
    <source>
        <dbReference type="ARBA" id="ARBA00007427"/>
    </source>
</evidence>
<evidence type="ECO:0000256" key="1">
    <source>
        <dbReference type="ARBA" id="ARBA00004123"/>
    </source>
</evidence>
<evidence type="ECO:0000313" key="18">
    <source>
        <dbReference type="Proteomes" id="UP001054252"/>
    </source>
</evidence>
<feature type="DNA-binding region" description="Homeobox" evidence="11">
    <location>
        <begin position="1059"/>
        <end position="1112"/>
    </location>
</feature>
<dbReference type="GO" id="GO:0008270">
    <property type="term" value="F:zinc ion binding"/>
    <property type="evidence" value="ECO:0007669"/>
    <property type="project" value="UniProtKB-KW"/>
</dbReference>
<dbReference type="InterPro" id="IPR011011">
    <property type="entry name" value="Znf_FYVE_PHD"/>
</dbReference>
<dbReference type="InterPro" id="IPR001356">
    <property type="entry name" value="HD"/>
</dbReference>
<feature type="compositionally biased region" description="Polar residues" evidence="14">
    <location>
        <begin position="176"/>
        <end position="186"/>
    </location>
</feature>
<feature type="compositionally biased region" description="Basic and acidic residues" evidence="14">
    <location>
        <begin position="937"/>
        <end position="947"/>
    </location>
</feature>
<dbReference type="Pfam" id="PF00628">
    <property type="entry name" value="PHD"/>
    <property type="match status" value="1"/>
</dbReference>
<evidence type="ECO:0000256" key="3">
    <source>
        <dbReference type="ARBA" id="ARBA00022723"/>
    </source>
</evidence>
<dbReference type="PROSITE" id="PS50016">
    <property type="entry name" value="ZF_PHD_2"/>
    <property type="match status" value="1"/>
</dbReference>
<evidence type="ECO:0000256" key="12">
    <source>
        <dbReference type="PROSITE-ProRule" id="PRU00146"/>
    </source>
</evidence>
<keyword evidence="6" id="KW-0805">Transcription regulation</keyword>
<proteinExistence type="inferred from homology"/>
<feature type="compositionally biased region" description="Polar residues" evidence="14">
    <location>
        <begin position="1"/>
        <end position="11"/>
    </location>
</feature>
<comment type="subcellular location">
    <subcellularLocation>
        <location evidence="1 11 13">Nucleus</location>
    </subcellularLocation>
</comment>
<dbReference type="InterPro" id="IPR013083">
    <property type="entry name" value="Znf_RING/FYVE/PHD"/>
</dbReference>
<dbReference type="SMART" id="SM00389">
    <property type="entry name" value="HOX"/>
    <property type="match status" value="2"/>
</dbReference>
<feature type="compositionally biased region" description="Low complexity" evidence="14">
    <location>
        <begin position="1048"/>
        <end position="1064"/>
    </location>
</feature>
<keyword evidence="9" id="KW-0804">Transcription</keyword>
<dbReference type="Pfam" id="PF00046">
    <property type="entry name" value="Homeodomain"/>
    <property type="match status" value="2"/>
</dbReference>
<keyword evidence="10 11" id="KW-0539">Nucleus</keyword>
<feature type="region of interest" description="Disordered" evidence="14">
    <location>
        <begin position="1"/>
        <end position="48"/>
    </location>
</feature>
<dbReference type="PANTHER" id="PTHR12628">
    <property type="entry name" value="POLYCOMB-LIKE TRANSCRIPTION FACTOR"/>
    <property type="match status" value="1"/>
</dbReference>
<keyword evidence="18" id="KW-1185">Reference proteome</keyword>
<accession>A0AAV5M143</accession>
<evidence type="ECO:0000256" key="5">
    <source>
        <dbReference type="ARBA" id="ARBA00022833"/>
    </source>
</evidence>
<feature type="compositionally biased region" description="Polar residues" evidence="14">
    <location>
        <begin position="997"/>
        <end position="1009"/>
    </location>
</feature>
<comment type="caution">
    <text evidence="17">The sequence shown here is derived from an EMBL/GenBank/DDBJ whole genome shotgun (WGS) entry which is preliminary data.</text>
</comment>
<evidence type="ECO:0000256" key="14">
    <source>
        <dbReference type="SAM" id="MobiDB-lite"/>
    </source>
</evidence>
<dbReference type="FunFam" id="3.30.40.10:FF:000650">
    <property type="entry name" value="Homeobox protein HAT3.1"/>
    <property type="match status" value="1"/>
</dbReference>
<evidence type="ECO:0000256" key="4">
    <source>
        <dbReference type="ARBA" id="ARBA00022771"/>
    </source>
</evidence>
<feature type="compositionally biased region" description="Basic and acidic residues" evidence="14">
    <location>
        <begin position="713"/>
        <end position="730"/>
    </location>
</feature>
<dbReference type="EMBL" id="BPVZ01000166">
    <property type="protein sequence ID" value="GKV43215.1"/>
    <property type="molecule type" value="Genomic_DNA"/>
</dbReference>
<feature type="region of interest" description="Disordered" evidence="14">
    <location>
        <begin position="166"/>
        <end position="186"/>
    </location>
</feature>
<keyword evidence="7 11" id="KW-0238">DNA-binding</keyword>
<feature type="compositionally biased region" description="Basic and acidic residues" evidence="14">
    <location>
        <begin position="695"/>
        <end position="705"/>
    </location>
</feature>
<dbReference type="Gene3D" id="3.30.40.10">
    <property type="entry name" value="Zinc/RING finger domain, C3HC4 (zinc finger)"/>
    <property type="match status" value="1"/>
</dbReference>
<evidence type="ECO:0000259" key="15">
    <source>
        <dbReference type="PROSITE" id="PS50016"/>
    </source>
</evidence>
<feature type="region of interest" description="Disordered" evidence="14">
    <location>
        <begin position="937"/>
        <end position="1065"/>
    </location>
</feature>
<keyword evidence="4 12" id="KW-0863">Zinc-finger</keyword>
<feature type="region of interest" description="Disordered" evidence="14">
    <location>
        <begin position="593"/>
        <end position="868"/>
    </location>
</feature>
<dbReference type="PROSITE" id="PS01359">
    <property type="entry name" value="ZF_PHD_1"/>
    <property type="match status" value="1"/>
</dbReference>
<feature type="compositionally biased region" description="Polar residues" evidence="14">
    <location>
        <begin position="1142"/>
        <end position="1158"/>
    </location>
</feature>
<evidence type="ECO:0000256" key="10">
    <source>
        <dbReference type="ARBA" id="ARBA00023242"/>
    </source>
</evidence>
<feature type="compositionally biased region" description="Basic and acidic residues" evidence="14">
    <location>
        <begin position="365"/>
        <end position="381"/>
    </location>
</feature>
<feature type="domain" description="Homeobox" evidence="16">
    <location>
        <begin position="874"/>
        <end position="911"/>
    </location>
</feature>
<dbReference type="PROSITE" id="PS50071">
    <property type="entry name" value="HOMEOBOX_2"/>
    <property type="match status" value="2"/>
</dbReference>
<organism evidence="17 18">
    <name type="scientific">Rubroshorea leprosula</name>
    <dbReference type="NCBI Taxonomy" id="152421"/>
    <lineage>
        <taxon>Eukaryota</taxon>
        <taxon>Viridiplantae</taxon>
        <taxon>Streptophyta</taxon>
        <taxon>Embryophyta</taxon>
        <taxon>Tracheophyta</taxon>
        <taxon>Spermatophyta</taxon>
        <taxon>Magnoliopsida</taxon>
        <taxon>eudicotyledons</taxon>
        <taxon>Gunneridae</taxon>
        <taxon>Pentapetalae</taxon>
        <taxon>rosids</taxon>
        <taxon>malvids</taxon>
        <taxon>Malvales</taxon>
        <taxon>Dipterocarpaceae</taxon>
        <taxon>Rubroshorea</taxon>
    </lineage>
</organism>
<dbReference type="InterPro" id="IPR045876">
    <property type="entry name" value="PRHA-like_PHD-finger"/>
</dbReference>
<dbReference type="PANTHER" id="PTHR12628:SF13">
    <property type="entry name" value="HOMEOBOX PROTEIN HAT3.1"/>
    <property type="match status" value="1"/>
</dbReference>
<dbReference type="GO" id="GO:0045814">
    <property type="term" value="P:negative regulation of gene expression, epigenetic"/>
    <property type="evidence" value="ECO:0007669"/>
    <property type="project" value="TreeGrafter"/>
</dbReference>
<evidence type="ECO:0000259" key="16">
    <source>
        <dbReference type="PROSITE" id="PS50071"/>
    </source>
</evidence>
<keyword evidence="5" id="KW-0862">Zinc</keyword>
<feature type="compositionally biased region" description="Basic residues" evidence="14">
    <location>
        <begin position="398"/>
        <end position="409"/>
    </location>
</feature>
<dbReference type="GO" id="GO:0003682">
    <property type="term" value="F:chromatin binding"/>
    <property type="evidence" value="ECO:0007669"/>
    <property type="project" value="TreeGrafter"/>
</dbReference>
<dbReference type="AlphaFoldDB" id="A0AAV5M143"/>
<dbReference type="Gene3D" id="1.10.10.60">
    <property type="entry name" value="Homeodomain-like"/>
    <property type="match status" value="2"/>
</dbReference>
<feature type="compositionally biased region" description="Polar residues" evidence="14">
    <location>
        <begin position="948"/>
        <end position="973"/>
    </location>
</feature>
<feature type="compositionally biased region" description="Acidic residues" evidence="14">
    <location>
        <begin position="604"/>
        <end position="620"/>
    </location>
</feature>
<dbReference type="Proteomes" id="UP001054252">
    <property type="component" value="Unassembled WGS sequence"/>
</dbReference>